<evidence type="ECO:0000313" key="7">
    <source>
        <dbReference type="Proteomes" id="UP001418222"/>
    </source>
</evidence>
<accession>A0AAP0FX49</accession>
<dbReference type="SUPFAM" id="SSF52058">
    <property type="entry name" value="L domain-like"/>
    <property type="match status" value="1"/>
</dbReference>
<comment type="caution">
    <text evidence="6">The sequence shown here is derived from an EMBL/GenBank/DDBJ whole genome shotgun (WGS) entry which is preliminary data.</text>
</comment>
<keyword evidence="4" id="KW-0677">Repeat</keyword>
<sequence>MEIVTGDRYLEYLVKFVDRNAGTLLEGTLILKLNPAGLHYVQSRLEALQELEGLLTAAPVDYLRAYVSDLGDHRAIEHLRRILGLLTSLKVFSVLPPLSRDPTPLSLQAFGGLRVLELRGCDLSTSPPRGLLELRHTLEKLICHNSTDALRHVFASRIADIKDSPEWKRLTFVSCALNRLVLMDESLQLLPSVETLDLSRNQFAKVDNLHRCPKLQHLDLGFNRLRSIASLSEVSCPIVKLVLRNNALTTLRGIEHLKLVEGLDLSYNLISKFSEMEILANLPRLQNLWLEGNPICYARWYRAYVYSFFFHPERLILDDYNISTIEYWEIHIIIYTSRQKQPPAYGFYFPAKDPVEEDCCALANKKKYSRLASIEDGEQRRHLFMEAIEKDTVSCDTEMFRKDEITTPDHDPKVIGLMNKVELMKKERSVLWLRDLKDWMDQIPEDLIDRSQQIDFNLDDSSDQSLEPLVDAEHFRESSQSVEGMKHAEGGGSISSLLTSESPGNSNLDRKSRTAMEPYAANDERYFVAALKSHKVISEQDRIKDDSMNLENLSPLILNGNSGISSSAAGGREYSELSINSARLTAIDEIIGSHSSSTFPGSPPHYQEDILHRRLYLEEEFLHLSSTSRFVDLSDSDSSYSDDESCGSRMSMSENDSTCIQDSTVDSSDHVVDHANNYLGNEHEKSYFTESNIPVCEHHAKLSSNKELSSNNHVDAAISCTSSCLNEDAGVMERINCKQQLKRGFVSLFGNLLPCNSLQECKKVNRALDSHRFDMKDVQGQSCYSAFCFSSGRMNGKVLRLRNGAEAGCTFRYDSKEQNECLKDFFNSNIADSKTSERCQQIVFCGCIYKLASVSFER</sequence>
<dbReference type="PANTHER" id="PTHR15454:SF69">
    <property type="entry name" value="SERINE_THREONINE-PROTEIN KINASE 11-INTERACTING PROTEIN"/>
    <property type="match status" value="1"/>
</dbReference>
<dbReference type="FunFam" id="3.80.10.10:FF:000801">
    <property type="entry name" value="Outer arm dynein light chain 1"/>
    <property type="match status" value="1"/>
</dbReference>
<evidence type="ECO:0000256" key="3">
    <source>
        <dbReference type="ARBA" id="ARBA00022614"/>
    </source>
</evidence>
<evidence type="ECO:0008006" key="8">
    <source>
        <dbReference type="Google" id="ProtNLM"/>
    </source>
</evidence>
<dbReference type="Proteomes" id="UP001418222">
    <property type="component" value="Unassembled WGS sequence"/>
</dbReference>
<keyword evidence="7" id="KW-1185">Reference proteome</keyword>
<dbReference type="PROSITE" id="PS51450">
    <property type="entry name" value="LRR"/>
    <property type="match status" value="2"/>
</dbReference>
<gene>
    <name evidence="6" type="ORF">KSP39_PZI020410</name>
</gene>
<feature type="region of interest" description="Disordered" evidence="5">
    <location>
        <begin position="633"/>
        <end position="655"/>
    </location>
</feature>
<keyword evidence="3" id="KW-0433">Leucine-rich repeat</keyword>
<feature type="compositionally biased region" description="Polar residues" evidence="5">
    <location>
        <begin position="494"/>
        <end position="507"/>
    </location>
</feature>
<dbReference type="AlphaFoldDB" id="A0AAP0FX49"/>
<dbReference type="SMART" id="SM00365">
    <property type="entry name" value="LRR_SD22"/>
    <property type="match status" value="3"/>
</dbReference>
<dbReference type="GO" id="GO:0005737">
    <property type="term" value="C:cytoplasm"/>
    <property type="evidence" value="ECO:0007669"/>
    <property type="project" value="UniProtKB-SubCell"/>
</dbReference>
<dbReference type="InterPro" id="IPR032675">
    <property type="entry name" value="LRR_dom_sf"/>
</dbReference>
<organism evidence="6 7">
    <name type="scientific">Platanthera zijinensis</name>
    <dbReference type="NCBI Taxonomy" id="2320716"/>
    <lineage>
        <taxon>Eukaryota</taxon>
        <taxon>Viridiplantae</taxon>
        <taxon>Streptophyta</taxon>
        <taxon>Embryophyta</taxon>
        <taxon>Tracheophyta</taxon>
        <taxon>Spermatophyta</taxon>
        <taxon>Magnoliopsida</taxon>
        <taxon>Liliopsida</taxon>
        <taxon>Asparagales</taxon>
        <taxon>Orchidaceae</taxon>
        <taxon>Orchidoideae</taxon>
        <taxon>Orchideae</taxon>
        <taxon>Orchidinae</taxon>
        <taxon>Platanthera</taxon>
    </lineage>
</organism>
<protein>
    <recommendedName>
        <fullName evidence="8">Serine/threonine-protein kinase 11-interacting protein</fullName>
    </recommendedName>
</protein>
<comment type="subcellular location">
    <subcellularLocation>
        <location evidence="1">Cytoplasm</location>
    </subcellularLocation>
</comment>
<proteinExistence type="predicted"/>
<evidence type="ECO:0000256" key="4">
    <source>
        <dbReference type="ARBA" id="ARBA00022737"/>
    </source>
</evidence>
<dbReference type="EMBL" id="JBBWWQ010000018">
    <property type="protein sequence ID" value="KAK8921475.1"/>
    <property type="molecule type" value="Genomic_DNA"/>
</dbReference>
<reference evidence="6 7" key="1">
    <citation type="journal article" date="2022" name="Nat. Plants">
        <title>Genomes of leafy and leafless Platanthera orchids illuminate the evolution of mycoheterotrophy.</title>
        <authorList>
            <person name="Li M.H."/>
            <person name="Liu K.W."/>
            <person name="Li Z."/>
            <person name="Lu H.C."/>
            <person name="Ye Q.L."/>
            <person name="Zhang D."/>
            <person name="Wang J.Y."/>
            <person name="Li Y.F."/>
            <person name="Zhong Z.M."/>
            <person name="Liu X."/>
            <person name="Yu X."/>
            <person name="Liu D.K."/>
            <person name="Tu X.D."/>
            <person name="Liu B."/>
            <person name="Hao Y."/>
            <person name="Liao X.Y."/>
            <person name="Jiang Y.T."/>
            <person name="Sun W.H."/>
            <person name="Chen J."/>
            <person name="Chen Y.Q."/>
            <person name="Ai Y."/>
            <person name="Zhai J.W."/>
            <person name="Wu S.S."/>
            <person name="Zhou Z."/>
            <person name="Hsiao Y.Y."/>
            <person name="Wu W.L."/>
            <person name="Chen Y.Y."/>
            <person name="Lin Y.F."/>
            <person name="Hsu J.L."/>
            <person name="Li C.Y."/>
            <person name="Wang Z.W."/>
            <person name="Zhao X."/>
            <person name="Zhong W.Y."/>
            <person name="Ma X.K."/>
            <person name="Ma L."/>
            <person name="Huang J."/>
            <person name="Chen G.Z."/>
            <person name="Huang M.Z."/>
            <person name="Huang L."/>
            <person name="Peng D.H."/>
            <person name="Luo Y.B."/>
            <person name="Zou S.Q."/>
            <person name="Chen S.P."/>
            <person name="Lan S."/>
            <person name="Tsai W.C."/>
            <person name="Van de Peer Y."/>
            <person name="Liu Z.J."/>
        </authorList>
    </citation>
    <scope>NUCLEOTIDE SEQUENCE [LARGE SCALE GENOMIC DNA]</scope>
    <source>
        <strain evidence="6">Lor287</strain>
    </source>
</reference>
<evidence type="ECO:0000256" key="1">
    <source>
        <dbReference type="ARBA" id="ARBA00004496"/>
    </source>
</evidence>
<dbReference type="Pfam" id="PF12799">
    <property type="entry name" value="LRR_4"/>
    <property type="match status" value="1"/>
</dbReference>
<name>A0AAP0FX49_9ASPA</name>
<dbReference type="InterPro" id="IPR025875">
    <property type="entry name" value="Leu-rich_rpt_4"/>
</dbReference>
<keyword evidence="2" id="KW-0963">Cytoplasm</keyword>
<dbReference type="PANTHER" id="PTHR15454">
    <property type="entry name" value="NISCHARIN RELATED"/>
    <property type="match status" value="1"/>
</dbReference>
<evidence type="ECO:0000256" key="5">
    <source>
        <dbReference type="SAM" id="MobiDB-lite"/>
    </source>
</evidence>
<evidence type="ECO:0000313" key="6">
    <source>
        <dbReference type="EMBL" id="KAK8921475.1"/>
    </source>
</evidence>
<feature type="region of interest" description="Disordered" evidence="5">
    <location>
        <begin position="474"/>
        <end position="513"/>
    </location>
</feature>
<dbReference type="Gene3D" id="3.80.10.10">
    <property type="entry name" value="Ribonuclease Inhibitor"/>
    <property type="match status" value="2"/>
</dbReference>
<evidence type="ECO:0000256" key="2">
    <source>
        <dbReference type="ARBA" id="ARBA00022490"/>
    </source>
</evidence>
<dbReference type="InterPro" id="IPR001611">
    <property type="entry name" value="Leu-rich_rpt"/>
</dbReference>